<sequence length="122" mass="13593">MNSSLFVTWNLRGLGSRIKRAAVRRVIGKLKPGVVFIQESKKEAIDECFISQICGRQFRFSFAFSPSVGAAGGLISVWDVSFFRLKHSIIHSKYIICVGTLLNDKLEVGLINIYAPNDGSER</sequence>
<dbReference type="PANTHER" id="PTHR22748:SF11">
    <property type="entry name" value="OS07G0184032 PROTEIN"/>
    <property type="match status" value="1"/>
</dbReference>
<dbReference type="AlphaFoldDB" id="A0A9W7J4R7"/>
<dbReference type="OrthoDB" id="1881450at2759"/>
<dbReference type="SUPFAM" id="SSF56219">
    <property type="entry name" value="DNase I-like"/>
    <property type="match status" value="1"/>
</dbReference>
<evidence type="ECO:0000313" key="6">
    <source>
        <dbReference type="Proteomes" id="UP001165190"/>
    </source>
</evidence>
<evidence type="ECO:0000313" key="5">
    <source>
        <dbReference type="EMBL" id="GMJ06844.1"/>
    </source>
</evidence>
<protein>
    <submittedName>
        <fullName evidence="5">Uncharacterized protein</fullName>
    </submittedName>
</protein>
<dbReference type="InterPro" id="IPR036691">
    <property type="entry name" value="Endo/exonu/phosph_ase_sf"/>
</dbReference>
<keyword evidence="3" id="KW-0378">Hydrolase</keyword>
<dbReference type="InterPro" id="IPR004808">
    <property type="entry name" value="AP_endonuc_1"/>
</dbReference>
<dbReference type="GO" id="GO:0008081">
    <property type="term" value="F:phosphoric diester hydrolase activity"/>
    <property type="evidence" value="ECO:0007669"/>
    <property type="project" value="TreeGrafter"/>
</dbReference>
<name>A0A9W7J4R7_HIBTR</name>
<dbReference type="PANTHER" id="PTHR22748">
    <property type="entry name" value="AP ENDONUCLEASE"/>
    <property type="match status" value="1"/>
</dbReference>
<keyword evidence="2" id="KW-0479">Metal-binding</keyword>
<dbReference type="GO" id="GO:0003906">
    <property type="term" value="F:DNA-(apurinic or apyrimidinic site) endonuclease activity"/>
    <property type="evidence" value="ECO:0007669"/>
    <property type="project" value="TreeGrafter"/>
</dbReference>
<keyword evidence="6" id="KW-1185">Reference proteome</keyword>
<comment type="cofactor">
    <cofactor evidence="1">
        <name>Mg(2+)</name>
        <dbReference type="ChEBI" id="CHEBI:18420"/>
    </cofactor>
</comment>
<gene>
    <name evidence="5" type="ORF">HRI_004353600</name>
</gene>
<dbReference type="GO" id="GO:0008311">
    <property type="term" value="F:double-stranded DNA 3'-5' DNA exonuclease activity"/>
    <property type="evidence" value="ECO:0007669"/>
    <property type="project" value="TreeGrafter"/>
</dbReference>
<comment type="caution">
    <text evidence="5">The sequence shown here is derived from an EMBL/GenBank/DDBJ whole genome shotgun (WGS) entry which is preliminary data.</text>
</comment>
<evidence type="ECO:0000256" key="3">
    <source>
        <dbReference type="ARBA" id="ARBA00022801"/>
    </source>
</evidence>
<evidence type="ECO:0000256" key="4">
    <source>
        <dbReference type="ARBA" id="ARBA00022842"/>
    </source>
</evidence>
<evidence type="ECO:0000256" key="2">
    <source>
        <dbReference type="ARBA" id="ARBA00022723"/>
    </source>
</evidence>
<keyword evidence="4" id="KW-0460">Magnesium</keyword>
<proteinExistence type="predicted"/>
<dbReference type="GO" id="GO:0005634">
    <property type="term" value="C:nucleus"/>
    <property type="evidence" value="ECO:0007669"/>
    <property type="project" value="TreeGrafter"/>
</dbReference>
<accession>A0A9W7J4R7</accession>
<dbReference type="Gene3D" id="3.60.10.10">
    <property type="entry name" value="Endonuclease/exonuclease/phosphatase"/>
    <property type="match status" value="1"/>
</dbReference>
<dbReference type="GO" id="GO:0006284">
    <property type="term" value="P:base-excision repair"/>
    <property type="evidence" value="ECO:0007669"/>
    <property type="project" value="TreeGrafter"/>
</dbReference>
<dbReference type="EMBL" id="BSYR01000046">
    <property type="protein sequence ID" value="GMJ06844.1"/>
    <property type="molecule type" value="Genomic_DNA"/>
</dbReference>
<evidence type="ECO:0000256" key="1">
    <source>
        <dbReference type="ARBA" id="ARBA00001946"/>
    </source>
</evidence>
<dbReference type="Proteomes" id="UP001165190">
    <property type="component" value="Unassembled WGS sequence"/>
</dbReference>
<organism evidence="5 6">
    <name type="scientific">Hibiscus trionum</name>
    <name type="common">Flower of an hour</name>
    <dbReference type="NCBI Taxonomy" id="183268"/>
    <lineage>
        <taxon>Eukaryota</taxon>
        <taxon>Viridiplantae</taxon>
        <taxon>Streptophyta</taxon>
        <taxon>Embryophyta</taxon>
        <taxon>Tracheophyta</taxon>
        <taxon>Spermatophyta</taxon>
        <taxon>Magnoliopsida</taxon>
        <taxon>eudicotyledons</taxon>
        <taxon>Gunneridae</taxon>
        <taxon>Pentapetalae</taxon>
        <taxon>rosids</taxon>
        <taxon>malvids</taxon>
        <taxon>Malvales</taxon>
        <taxon>Malvaceae</taxon>
        <taxon>Malvoideae</taxon>
        <taxon>Hibiscus</taxon>
    </lineage>
</organism>
<dbReference type="GO" id="GO:0046872">
    <property type="term" value="F:metal ion binding"/>
    <property type="evidence" value="ECO:0007669"/>
    <property type="project" value="UniProtKB-KW"/>
</dbReference>
<reference evidence="5" key="1">
    <citation type="submission" date="2023-05" db="EMBL/GenBank/DDBJ databases">
        <title>Genome and transcriptome analyses reveal genes involved in the formation of fine ridges on petal epidermal cells in Hibiscus trionum.</title>
        <authorList>
            <person name="Koshimizu S."/>
            <person name="Masuda S."/>
            <person name="Ishii T."/>
            <person name="Shirasu K."/>
            <person name="Hoshino A."/>
            <person name="Arita M."/>
        </authorList>
    </citation>
    <scope>NUCLEOTIDE SEQUENCE</scope>
    <source>
        <strain evidence="5">Hamamatsu line</strain>
    </source>
</reference>